<dbReference type="EMBL" id="CP014844">
    <property type="protein sequence ID" value="AMR79266.1"/>
    <property type="molecule type" value="Genomic_DNA"/>
</dbReference>
<keyword evidence="3" id="KW-1185">Reference proteome</keyword>
<reference evidence="2 3" key="1">
    <citation type="submission" date="2016-03" db="EMBL/GenBank/DDBJ databases">
        <title>Complete genome sequence of a novel chlorpyrifos degrading bacterium, Cupriavidus nantongensis sp. X1.</title>
        <authorList>
            <person name="Fang L."/>
        </authorList>
    </citation>
    <scope>NUCLEOTIDE SEQUENCE [LARGE SCALE GENOMIC DNA]</scope>
    <source>
        <strain evidence="2 3">X1</strain>
    </source>
</reference>
<dbReference type="KEGG" id="cnan:A2G96_16830"/>
<name>A0A142JMF4_9BURK</name>
<accession>A0A142JMF4</accession>
<evidence type="ECO:0000313" key="2">
    <source>
        <dbReference type="EMBL" id="AMR79266.1"/>
    </source>
</evidence>
<proteinExistence type="predicted"/>
<organism evidence="2 3">
    <name type="scientific">Cupriavidus nantongensis</name>
    <dbReference type="NCBI Taxonomy" id="1796606"/>
    <lineage>
        <taxon>Bacteria</taxon>
        <taxon>Pseudomonadati</taxon>
        <taxon>Pseudomonadota</taxon>
        <taxon>Betaproteobacteria</taxon>
        <taxon>Burkholderiales</taxon>
        <taxon>Burkholderiaceae</taxon>
        <taxon>Cupriavidus</taxon>
    </lineage>
</organism>
<dbReference type="KEGG" id="cnan:A2G96_08040"/>
<protein>
    <submittedName>
        <fullName evidence="2">Uncharacterized protein</fullName>
    </submittedName>
</protein>
<evidence type="ECO:0000313" key="3">
    <source>
        <dbReference type="Proteomes" id="UP000075238"/>
    </source>
</evidence>
<dbReference type="RefSeq" id="WP_062798385.1">
    <property type="nucleotide sequence ID" value="NZ_CP014844.1"/>
</dbReference>
<gene>
    <name evidence="1" type="ORF">A2G96_08040</name>
    <name evidence="2" type="ORF">A2G96_16830</name>
</gene>
<sequence>MHYVKIENGQPAGPIINQHQLRQQLPAGISFPVVIPGELAAEYGFAPAMDMAKPTVGLLESVQDAGFKLVDSTYYQTWSIAMVGSLEAAQAIAIEAIEALAKSKRDAVVSNYSPAEMASWGIKRWEAVTYQDTQDPSRSPNLAMEAQVRDIPLVELVAKVLSKAAALSKLEARIAGTCGRKQDAVRGCTSVAEVKALCDEIEVGWPV</sequence>
<dbReference type="Proteomes" id="UP000075238">
    <property type="component" value="Chromosome 1"/>
</dbReference>
<evidence type="ECO:0000313" key="1">
    <source>
        <dbReference type="EMBL" id="AMR77689.1"/>
    </source>
</evidence>
<dbReference type="AlphaFoldDB" id="A0A142JMF4"/>
<dbReference type="EMBL" id="CP014844">
    <property type="protein sequence ID" value="AMR77689.1"/>
    <property type="molecule type" value="Genomic_DNA"/>
</dbReference>